<dbReference type="PROSITE" id="PS00517">
    <property type="entry name" value="RNASE_3_1"/>
    <property type="match status" value="1"/>
</dbReference>
<evidence type="ECO:0000256" key="8">
    <source>
        <dbReference type="ARBA" id="ARBA00022517"/>
    </source>
</evidence>
<dbReference type="PANTHER" id="PTHR11207">
    <property type="entry name" value="RIBONUCLEASE III"/>
    <property type="match status" value="1"/>
</dbReference>
<keyword evidence="15 23" id="KW-0694">RNA-binding</keyword>
<dbReference type="Pfam" id="PF14622">
    <property type="entry name" value="Ribonucleas_3_3"/>
    <property type="match status" value="1"/>
</dbReference>
<evidence type="ECO:0000256" key="23">
    <source>
        <dbReference type="PROSITE-ProRule" id="PRU00266"/>
    </source>
</evidence>
<feature type="region of interest" description="Disordered" evidence="24">
    <location>
        <begin position="206"/>
        <end position="257"/>
    </location>
</feature>
<feature type="region of interest" description="Disordered" evidence="24">
    <location>
        <begin position="338"/>
        <end position="363"/>
    </location>
</feature>
<dbReference type="GO" id="GO:0046872">
    <property type="term" value="F:metal ion binding"/>
    <property type="evidence" value="ECO:0007669"/>
    <property type="project" value="UniProtKB-KW"/>
</dbReference>
<dbReference type="PROSITE" id="PS50137">
    <property type="entry name" value="DS_RBD"/>
    <property type="match status" value="1"/>
</dbReference>
<dbReference type="Pfam" id="PF00636">
    <property type="entry name" value="Ribonuclease_3"/>
    <property type="match status" value="1"/>
</dbReference>
<keyword evidence="9" id="KW-0540">Nuclease</keyword>
<feature type="compositionally biased region" description="Low complexity" evidence="24">
    <location>
        <begin position="221"/>
        <end position="235"/>
    </location>
</feature>
<dbReference type="GO" id="GO:0007506">
    <property type="term" value="P:gonadal mesoderm development"/>
    <property type="evidence" value="ECO:0007669"/>
    <property type="project" value="UniProtKB-KW"/>
</dbReference>
<dbReference type="InterPro" id="IPR014720">
    <property type="entry name" value="dsRBD_dom"/>
</dbReference>
<sequence length="1282" mass="147343">MEGSYQPSFNYQQNQSMTYSQSPYNNGYNIQQVKDSSTNNYYNSTPINAAPFGYNNIPFNMGYNMMPTNMPYVNESLVSSTSSSNTTYNNSSYIPPTLYSYSNIPPPPPPPHQQQPQMTGYFNNESLPGVTKKTFPNEYIQSSSNSISYNDKYIPNMPLHVNQAGTYKSPVNNKQYSSNHDCNNVKESQKKDEWFDLTSKFLNNRVKSSSRKHLSTSNHTPSVSKRSNHSSSPKSRNSRDRSVKGMKTNEQVSEMKKLSNMSIQQIIDYEKKKWSKSAPTDVYYKKPDDNSKVIFGNNIALNVCDEFEKTLGKRVSNINDTKPVISRPRKVNVNIHKHVCSGNNGSSSSDDDDDDDDDEYYEKENSTLKELDRKCSHPDRLHSELWYNEVGEMNDGPMCKCSVKSQRSGIRHNIYVGEGPFEPCLPNSNNGDRLFHYRITITPPTNFLLKSPTIIESKGNKYVFEGFSLLSHYPIPILPTCKVIRFNTNYAILYIEEKIPDNFIVKELQLFYDYLFKDILELVDLDLHGVGNKDGCPQFHFMPRFVRNLADNGKEVLSMNEVLKYLLKSNKLLFEENSLSDLKNMPMNEWQNIVDEYKGMIVTNPRTKPYSIRVDQLDRDIVNETAEEKVSNNYPVLVHFGIRPPQLSYAGNPDYQKGWRDYVKFRHLLANMPKPSFEDKRKLEMKERALQEMRSHNKMKRGVTAAVSSKGFYKTGLMCDIVQHAMLIPVLVCHFRFHKSLEYLEDTIEYKFKNKYLLQLALTHPSYRENFGTNPDHARNTLTNCGIRQPEYGDRRIHYMNTRKRGINTLINIMSRFGKKSEMESNIMHNERLEFLGDAVVEFVSSIHLFNMFPDIEEGGLATFRAAIVQNQHLAVLAKTLKLDDYMLYAHGSDLCHDSELKHAMANCFEALMGALFLDGGIDVADRVFGKTFYRDSPEYLDIWVNYPKHPLQQQEPEGDRKWIKKLPLLQKLTNFEDSIGIKFTHIRLLARAFTDRSVGFTNLTLGSNQRLEFLGDTVLQLIASDYLYKYFPEHHEGHLSLLRSSLVNNRTQSVVCDDLGMVSYALYANPKAELKTKDRADLLEAFLGALYIDKGLKYCQAFCNVCFFPRLHDFILKQDWNDPKSKLQQCCLTLRSVDGGEPDIPVYKVIECMGPTNGRKYTVAVYFKSVRLSQATGHSIQRAEMNAANSALEVSKDLFPQLDHQRRAISRSLRHQCSDGQATIEDIIKLIESNSTKNEEEMSDLDLAKRKLHRKLLAVLCTNKTTDIENYSEPDKKKKKK</sequence>
<keyword evidence="10" id="KW-0479">Metal-binding</keyword>
<dbReference type="GO" id="GO:0003723">
    <property type="term" value="F:RNA binding"/>
    <property type="evidence" value="ECO:0007669"/>
    <property type="project" value="UniProtKB-UniRule"/>
</dbReference>
<dbReference type="SUPFAM" id="SSF69065">
    <property type="entry name" value="RNase III domain-like"/>
    <property type="match status" value="2"/>
</dbReference>
<keyword evidence="16" id="KW-0334">Gonadal differentiation</keyword>
<keyword evidence="8" id="KW-0690">Ribosome biogenesis</keyword>
<evidence type="ECO:0000256" key="7">
    <source>
        <dbReference type="ARBA" id="ARBA00017706"/>
    </source>
</evidence>
<dbReference type="CDD" id="cd19877">
    <property type="entry name" value="DSRM_RNAse_III_meta_like"/>
    <property type="match status" value="1"/>
</dbReference>
<dbReference type="Pfam" id="PF00035">
    <property type="entry name" value="dsrm"/>
    <property type="match status" value="1"/>
</dbReference>
<feature type="region of interest" description="Disordered" evidence="24">
    <location>
        <begin position="1"/>
        <end position="23"/>
    </location>
</feature>
<evidence type="ECO:0000256" key="14">
    <source>
        <dbReference type="ARBA" id="ARBA00022842"/>
    </source>
</evidence>
<dbReference type="GO" id="GO:0006364">
    <property type="term" value="P:rRNA processing"/>
    <property type="evidence" value="ECO:0007669"/>
    <property type="project" value="InterPro"/>
</dbReference>
<feature type="compositionally biased region" description="Acidic residues" evidence="24">
    <location>
        <begin position="349"/>
        <end position="361"/>
    </location>
</feature>
<keyword evidence="11" id="KW-0677">Repeat</keyword>
<evidence type="ECO:0000259" key="26">
    <source>
        <dbReference type="PROSITE" id="PS50142"/>
    </source>
</evidence>
<dbReference type="Pfam" id="PF26050">
    <property type="entry name" value="Helical_CED_Drosha"/>
    <property type="match status" value="1"/>
</dbReference>
<evidence type="ECO:0000256" key="1">
    <source>
        <dbReference type="ARBA" id="ARBA00000109"/>
    </source>
</evidence>
<evidence type="ECO:0000256" key="17">
    <source>
        <dbReference type="ARBA" id="ARBA00023211"/>
    </source>
</evidence>
<evidence type="ECO:0000256" key="18">
    <source>
        <dbReference type="ARBA" id="ARBA00023242"/>
    </source>
</evidence>
<evidence type="ECO:0000256" key="21">
    <source>
        <dbReference type="ARBA" id="ARBA00078955"/>
    </source>
</evidence>
<dbReference type="OrthoDB" id="67027at2759"/>
<dbReference type="SMART" id="SM00535">
    <property type="entry name" value="RIBOc"/>
    <property type="match status" value="2"/>
</dbReference>
<organism evidence="27">
    <name type="scientific">Melanaphis sacchari</name>
    <dbReference type="NCBI Taxonomy" id="742174"/>
    <lineage>
        <taxon>Eukaryota</taxon>
        <taxon>Metazoa</taxon>
        <taxon>Ecdysozoa</taxon>
        <taxon>Arthropoda</taxon>
        <taxon>Hexapoda</taxon>
        <taxon>Insecta</taxon>
        <taxon>Pterygota</taxon>
        <taxon>Neoptera</taxon>
        <taxon>Paraneoptera</taxon>
        <taxon>Hemiptera</taxon>
        <taxon>Sternorrhyncha</taxon>
        <taxon>Aphidomorpha</taxon>
        <taxon>Aphidoidea</taxon>
        <taxon>Aphididae</taxon>
        <taxon>Aphidini</taxon>
        <taxon>Melanaphis</taxon>
    </lineage>
</organism>
<dbReference type="EMBL" id="GFXV01007264">
    <property type="protein sequence ID" value="MBW19069.1"/>
    <property type="molecule type" value="Transcribed_RNA"/>
</dbReference>
<feature type="domain" description="RNase III" evidence="26">
    <location>
        <begin position="741"/>
        <end position="921"/>
    </location>
</feature>
<comment type="function">
    <text evidence="20">Executes the initial step of microRNA (miRNA) processing in the nucleus, that is the cleavage of pri-miRNA to release pre-miRNA. Involved in pre-rRNA processing. Cleaves double-strand RNA and does not cleave single-strand RNA. Involved in fertility. Required for the function or synthesis of the let-7 miRNA.</text>
</comment>
<dbReference type="PANTHER" id="PTHR11207:SF0">
    <property type="entry name" value="RIBONUCLEASE 3"/>
    <property type="match status" value="1"/>
</dbReference>
<evidence type="ECO:0000256" key="20">
    <source>
        <dbReference type="ARBA" id="ARBA00060285"/>
    </source>
</evidence>
<keyword evidence="16" id="KW-0221">Differentiation</keyword>
<evidence type="ECO:0000256" key="3">
    <source>
        <dbReference type="ARBA" id="ARBA00001946"/>
    </source>
</evidence>
<evidence type="ECO:0000256" key="12">
    <source>
        <dbReference type="ARBA" id="ARBA00022759"/>
    </source>
</evidence>
<reference evidence="27" key="1">
    <citation type="submission" date="2017-10" db="EMBL/GenBank/DDBJ databases">
        <title>Transcriptome Assembly of Sugarcane Aphid Adults.</title>
        <authorList>
            <person name="Scully E.D."/>
            <person name="Palmer N.A."/>
            <person name="Geib S.M."/>
            <person name="Sarath G."/>
            <person name="Sattler S.E."/>
        </authorList>
    </citation>
    <scope>NUCLEOTIDE SEQUENCE</scope>
    <source>
        <tissue evidence="27">Whole body</tissue>
    </source>
</reference>
<dbReference type="CDD" id="cd00593">
    <property type="entry name" value="RIBOc"/>
    <property type="match status" value="2"/>
</dbReference>
<keyword evidence="17" id="KW-0464">Manganese</keyword>
<evidence type="ECO:0000256" key="16">
    <source>
        <dbReference type="ARBA" id="ARBA00023156"/>
    </source>
</evidence>
<dbReference type="InterPro" id="IPR011907">
    <property type="entry name" value="RNase_III"/>
</dbReference>
<dbReference type="GO" id="GO:0031054">
    <property type="term" value="P:pre-miRNA processing"/>
    <property type="evidence" value="ECO:0007669"/>
    <property type="project" value="InterPro"/>
</dbReference>
<dbReference type="GO" id="GO:0070877">
    <property type="term" value="C:microprocessor complex"/>
    <property type="evidence" value="ECO:0007669"/>
    <property type="project" value="TreeGrafter"/>
</dbReference>
<evidence type="ECO:0000313" key="27">
    <source>
        <dbReference type="EMBL" id="MBW19069.1"/>
    </source>
</evidence>
<dbReference type="EC" id="3.1.26.3" evidence="6"/>
<dbReference type="FunFam" id="3.30.160.20:FF:000012">
    <property type="entry name" value="Drosha ribonuclease III"/>
    <property type="match status" value="1"/>
</dbReference>
<comment type="similarity">
    <text evidence="5">Belongs to the ribonuclease III family.</text>
</comment>
<comment type="cofactor">
    <cofactor evidence="3">
        <name>Mg(2+)</name>
        <dbReference type="ChEBI" id="CHEBI:18420"/>
    </cofactor>
</comment>
<evidence type="ECO:0000256" key="24">
    <source>
        <dbReference type="SAM" id="MobiDB-lite"/>
    </source>
</evidence>
<keyword evidence="14" id="KW-0460">Magnesium</keyword>
<dbReference type="InterPro" id="IPR036389">
    <property type="entry name" value="RNase_III_sf"/>
</dbReference>
<dbReference type="InterPro" id="IPR058938">
    <property type="entry name" value="Helical_CED_Drosha"/>
</dbReference>
<evidence type="ECO:0000256" key="13">
    <source>
        <dbReference type="ARBA" id="ARBA00022801"/>
    </source>
</evidence>
<feature type="region of interest" description="Disordered" evidence="24">
    <location>
        <begin position="165"/>
        <end position="185"/>
    </location>
</feature>
<dbReference type="Gene3D" id="3.30.160.20">
    <property type="match status" value="1"/>
</dbReference>
<keyword evidence="18" id="KW-0539">Nucleus</keyword>
<dbReference type="HAMAP" id="MF_00104">
    <property type="entry name" value="RNase_III"/>
    <property type="match status" value="1"/>
</dbReference>
<accession>A0A2H8TYV3</accession>
<evidence type="ECO:0000256" key="9">
    <source>
        <dbReference type="ARBA" id="ARBA00022722"/>
    </source>
</evidence>
<evidence type="ECO:0000259" key="25">
    <source>
        <dbReference type="PROSITE" id="PS50137"/>
    </source>
</evidence>
<evidence type="ECO:0000256" key="2">
    <source>
        <dbReference type="ARBA" id="ARBA00001936"/>
    </source>
</evidence>
<feature type="domain" description="DRBM" evidence="25">
    <location>
        <begin position="1123"/>
        <end position="1198"/>
    </location>
</feature>
<dbReference type="GO" id="GO:0031053">
    <property type="term" value="P:primary miRNA processing"/>
    <property type="evidence" value="ECO:0007669"/>
    <property type="project" value="TreeGrafter"/>
</dbReference>
<comment type="subcellular location">
    <subcellularLocation>
        <location evidence="4">Nucleus</location>
    </subcellularLocation>
</comment>
<evidence type="ECO:0000256" key="4">
    <source>
        <dbReference type="ARBA" id="ARBA00004123"/>
    </source>
</evidence>
<name>A0A2H8TYV3_9HEMI</name>
<feature type="domain" description="RNase III" evidence="26">
    <location>
        <begin position="973"/>
        <end position="1096"/>
    </location>
</feature>
<feature type="region of interest" description="Disordered" evidence="24">
    <location>
        <begin position="107"/>
        <end position="127"/>
    </location>
</feature>
<gene>
    <name evidence="27" type="primary">DROSHA</name>
</gene>
<comment type="cofactor">
    <cofactor evidence="2">
        <name>Mn(2+)</name>
        <dbReference type="ChEBI" id="CHEBI:29035"/>
    </cofactor>
</comment>
<dbReference type="SMART" id="SM00358">
    <property type="entry name" value="DSRM"/>
    <property type="match status" value="1"/>
</dbReference>
<evidence type="ECO:0000256" key="19">
    <source>
        <dbReference type="ARBA" id="ARBA00032486"/>
    </source>
</evidence>
<dbReference type="FunFam" id="1.10.1520.10:FF:000002">
    <property type="entry name" value="Drosha ribonuclease III"/>
    <property type="match status" value="1"/>
</dbReference>
<evidence type="ECO:0000256" key="6">
    <source>
        <dbReference type="ARBA" id="ARBA00012177"/>
    </source>
</evidence>
<protein>
    <recommendedName>
        <fullName evidence="7">Ribonuclease 3</fullName>
        <ecNumber evidence="6">3.1.26.3</ecNumber>
    </recommendedName>
    <alternativeName>
        <fullName evidence="19">Ribonuclease III</fullName>
    </alternativeName>
    <alternativeName>
        <fullName evidence="21 22">protein Drosha</fullName>
    </alternativeName>
</protein>
<evidence type="ECO:0000256" key="10">
    <source>
        <dbReference type="ARBA" id="ARBA00022723"/>
    </source>
</evidence>
<evidence type="ECO:0000256" key="11">
    <source>
        <dbReference type="ARBA" id="ARBA00022737"/>
    </source>
</evidence>
<keyword evidence="13" id="KW-0378">Hydrolase</keyword>
<dbReference type="GO" id="GO:0004525">
    <property type="term" value="F:ribonuclease III activity"/>
    <property type="evidence" value="ECO:0007669"/>
    <property type="project" value="UniProtKB-EC"/>
</dbReference>
<proteinExistence type="inferred from homology"/>
<dbReference type="InterPro" id="IPR000999">
    <property type="entry name" value="RNase_III_dom"/>
</dbReference>
<feature type="compositionally biased region" description="Polar residues" evidence="24">
    <location>
        <begin position="165"/>
        <end position="182"/>
    </location>
</feature>
<dbReference type="PROSITE" id="PS50142">
    <property type="entry name" value="RNASE_3_2"/>
    <property type="match status" value="2"/>
</dbReference>
<keyword evidence="12" id="KW-0255">Endonuclease</keyword>
<comment type="catalytic activity">
    <reaction evidence="1">
        <text>Endonucleolytic cleavage to 5'-phosphomonoester.</text>
        <dbReference type="EC" id="3.1.26.3"/>
    </reaction>
</comment>
<evidence type="ECO:0000256" key="5">
    <source>
        <dbReference type="ARBA" id="ARBA00010183"/>
    </source>
</evidence>
<dbReference type="Gene3D" id="1.10.1520.10">
    <property type="entry name" value="Ribonuclease III domain"/>
    <property type="match status" value="2"/>
</dbReference>
<evidence type="ECO:0000256" key="15">
    <source>
        <dbReference type="ARBA" id="ARBA00022884"/>
    </source>
</evidence>
<dbReference type="InterPro" id="IPR044442">
    <property type="entry name" value="RNAse_III_DSRM__animal"/>
</dbReference>
<dbReference type="SUPFAM" id="SSF54768">
    <property type="entry name" value="dsRNA-binding domain-like"/>
    <property type="match status" value="1"/>
</dbReference>
<evidence type="ECO:0000256" key="22">
    <source>
        <dbReference type="ARBA" id="ARBA00083702"/>
    </source>
</evidence>